<feature type="non-terminal residue" evidence="2">
    <location>
        <position position="643"/>
    </location>
</feature>
<comment type="caution">
    <text evidence="2">The sequence shown here is derived from an EMBL/GenBank/DDBJ whole genome shotgun (WGS) entry which is preliminary data.</text>
</comment>
<gene>
    <name evidence="2" type="ORF">NSK11_contig00241-0001</name>
</gene>
<keyword evidence="3" id="KW-1185">Reference proteome</keyword>
<accession>A0ABC9Z6S5</accession>
<dbReference type="AlphaFoldDB" id="A0ABC9Z6S5"/>
<name>A0ABC9Z6S5_9NOCA</name>
<sequence>MGFEVRVDTAGAVEIVRAAAGFGWRWGSGNVSEFSRLVGWSSPQPVGTLRNGPVFSRTGLAVWWDSAMFWGSERGLDHVRVTLSDSPPPADPGSRELLATALARATAALTEHWGEPESADAGPAEGVAWRFANVFAGLAIGVDTVDLLLVNPTAQRYWMDRRHELARRRAAAGGWGRFAERLAGFLETLPVDGRLVLTVPGGRFIQFEAGPEQLSGELARSEFVDPTWRYTPELEQRLIDQGWTPPREANWTRTLSRRAGTVAMSGLALRTVEALRTVGSATITELVADAWIAGGPDLDVTPLGVPPHPTSRTQRADFLRRHATSEFDAGPLRVDVPAGIEIARAARAFDWTWTRADLAAFAAAAGWKPVHDTDTAERTVWADTDLRVDDPRARFCFDGDRLEAVCVTLSDSIESFLYDEGLPAEVREQRTAAYARALDGFRAEFGMPRHGVLGHAHGPAWPDARLTVGVVVEADTVELYLVPAADRDRRLIIEQQRAAQRAREREWAQFFEELAGLIADLTETGQLTVDAGEPHRARVNLDRDPGGRELLRLELASATARALSPRVLKLMLRDGWQHPDPRYPLWRIDLPLPALPRDLRRLARLAVWPLRTLMPPEAGLRVLLDGLDQPLRSPSTGSIGATA</sequence>
<feature type="domain" description="TY-Chap N-terminal" evidence="1">
    <location>
        <begin position="174"/>
        <end position="279"/>
    </location>
</feature>
<evidence type="ECO:0000313" key="2">
    <source>
        <dbReference type="EMBL" id="GAP33325.1"/>
    </source>
</evidence>
<proteinExistence type="predicted"/>
<evidence type="ECO:0000313" key="3">
    <source>
        <dbReference type="Proteomes" id="UP000037179"/>
    </source>
</evidence>
<protein>
    <recommendedName>
        <fullName evidence="1">TY-Chap N-terminal domain-containing protein</fullName>
    </recommendedName>
</protein>
<reference evidence="2 3" key="2">
    <citation type="journal article" date="2016" name="Genome Announc.">
        <title>Draft Genome Sequence of Erythromycin- and Oxytetracycline-Sensitive Nocardia seriolae Strain U-1 (NBRC 110359).</title>
        <authorList>
            <person name="Imajoh M."/>
            <person name="Sukeda M."/>
            <person name="Shimizu M."/>
            <person name="Yamane J."/>
            <person name="Ohnishi K."/>
            <person name="Oshima S."/>
        </authorList>
    </citation>
    <scope>NUCLEOTIDE SEQUENCE [LARGE SCALE GENOMIC DNA]</scope>
    <source>
        <strain evidence="2 3">U-1</strain>
    </source>
</reference>
<dbReference type="RefSeq" id="WP_238595068.1">
    <property type="nucleotide sequence ID" value="NZ_BBYQ01000241.1"/>
</dbReference>
<dbReference type="Pfam" id="PF22552">
    <property type="entry name" value="TY-Chap3"/>
    <property type="match status" value="2"/>
</dbReference>
<organism evidence="2 3">
    <name type="scientific">Nocardia seriolae</name>
    <dbReference type="NCBI Taxonomy" id="37332"/>
    <lineage>
        <taxon>Bacteria</taxon>
        <taxon>Bacillati</taxon>
        <taxon>Actinomycetota</taxon>
        <taxon>Actinomycetes</taxon>
        <taxon>Mycobacteriales</taxon>
        <taxon>Nocardiaceae</taxon>
        <taxon>Nocardia</taxon>
    </lineage>
</organism>
<feature type="domain" description="TY-Chap N-terminal" evidence="1">
    <location>
        <begin position="506"/>
        <end position="613"/>
    </location>
</feature>
<dbReference type="EMBL" id="BBYQ01000241">
    <property type="protein sequence ID" value="GAP33325.1"/>
    <property type="molecule type" value="Genomic_DNA"/>
</dbReference>
<dbReference type="Proteomes" id="UP000037179">
    <property type="component" value="Unassembled WGS sequence"/>
</dbReference>
<reference evidence="3" key="1">
    <citation type="submission" date="2015-07" db="EMBL/GenBank/DDBJ databases">
        <title>Nocardia seriolae U-1 whole genome shotgun sequence.</title>
        <authorList>
            <person name="Imajoh M."/>
            <person name="Fukumoto Y."/>
            <person name="Sukeda M."/>
            <person name="Yamane J."/>
            <person name="Yamasaki K."/>
            <person name="Shimizu M."/>
            <person name="Ohnishi K."/>
            <person name="Oshima S."/>
        </authorList>
    </citation>
    <scope>NUCLEOTIDE SEQUENCE [LARGE SCALE GENOMIC DNA]</scope>
    <source>
        <strain evidence="3">U-1</strain>
    </source>
</reference>
<dbReference type="Pfam" id="PF19818">
    <property type="entry name" value="DUF6301"/>
    <property type="match status" value="2"/>
</dbReference>
<evidence type="ECO:0000259" key="1">
    <source>
        <dbReference type="Pfam" id="PF22552"/>
    </source>
</evidence>
<dbReference type="InterPro" id="IPR054344">
    <property type="entry name" value="TY-Chap_N"/>
</dbReference>
<dbReference type="InterPro" id="IPR046268">
    <property type="entry name" value="DUF6301"/>
</dbReference>